<evidence type="ECO:0000313" key="2">
    <source>
        <dbReference type="EMBL" id="KAG8231887.1"/>
    </source>
</evidence>
<dbReference type="SUPFAM" id="SSF51735">
    <property type="entry name" value="NAD(P)-binding Rossmann-fold domains"/>
    <property type="match status" value="1"/>
</dbReference>
<comment type="caution">
    <text evidence="2">The sequence shown here is derived from an EMBL/GenBank/DDBJ whole genome shotgun (WGS) entry which is preliminary data.</text>
</comment>
<name>A0A8K0KBE8_LADFU</name>
<proteinExistence type="predicted"/>
<gene>
    <name evidence="2" type="ORF">J437_LFUL009736</name>
</gene>
<evidence type="ECO:0000259" key="1">
    <source>
        <dbReference type="Pfam" id="PF13460"/>
    </source>
</evidence>
<dbReference type="Proteomes" id="UP000792457">
    <property type="component" value="Unassembled WGS sequence"/>
</dbReference>
<dbReference type="GO" id="GO:0004074">
    <property type="term" value="F:biliverdin reductase [NAD(P)H] activity"/>
    <property type="evidence" value="ECO:0007669"/>
    <property type="project" value="TreeGrafter"/>
</dbReference>
<dbReference type="GO" id="GO:0042602">
    <property type="term" value="F:riboflavin reductase (NADPH) activity"/>
    <property type="evidence" value="ECO:0007669"/>
    <property type="project" value="TreeGrafter"/>
</dbReference>
<sequence>MKSLVVFGSTGNTGICVLQAALKRAFKVRAFVRDPGKLPNNLKSEVDIVQGDVLNETDVRKALEGQDAVVVALGTRNDLSPTTVLSEGMKNIITQMKSLGVEVVSVCISAFLFWDPEKLPPRFIDLNADHLRMYNHLKSSDLKWIAVLPPHIADEPPTDNYIVTHDKSAGRVISKHDLGDFLVKSLTMPEHYKQTCGIAKPAQ</sequence>
<dbReference type="Pfam" id="PF13460">
    <property type="entry name" value="NAD_binding_10"/>
    <property type="match status" value="1"/>
</dbReference>
<feature type="domain" description="NAD(P)-binding" evidence="1">
    <location>
        <begin position="8"/>
        <end position="189"/>
    </location>
</feature>
<dbReference type="InterPro" id="IPR016040">
    <property type="entry name" value="NAD(P)-bd_dom"/>
</dbReference>
<organism evidence="2 3">
    <name type="scientific">Ladona fulva</name>
    <name type="common">Scarce chaser dragonfly</name>
    <name type="synonym">Libellula fulva</name>
    <dbReference type="NCBI Taxonomy" id="123851"/>
    <lineage>
        <taxon>Eukaryota</taxon>
        <taxon>Metazoa</taxon>
        <taxon>Ecdysozoa</taxon>
        <taxon>Arthropoda</taxon>
        <taxon>Hexapoda</taxon>
        <taxon>Insecta</taxon>
        <taxon>Pterygota</taxon>
        <taxon>Palaeoptera</taxon>
        <taxon>Odonata</taxon>
        <taxon>Epiprocta</taxon>
        <taxon>Anisoptera</taxon>
        <taxon>Libelluloidea</taxon>
        <taxon>Libellulidae</taxon>
        <taxon>Ladona</taxon>
    </lineage>
</organism>
<protein>
    <recommendedName>
        <fullName evidence="1">NAD(P)-binding domain-containing protein</fullName>
    </recommendedName>
</protein>
<dbReference type="PANTHER" id="PTHR43355:SF2">
    <property type="entry name" value="FLAVIN REDUCTASE (NADPH)"/>
    <property type="match status" value="1"/>
</dbReference>
<dbReference type="AlphaFoldDB" id="A0A8K0KBE8"/>
<dbReference type="InterPro" id="IPR051606">
    <property type="entry name" value="Polyketide_Oxido-like"/>
</dbReference>
<dbReference type="Gene3D" id="3.40.50.720">
    <property type="entry name" value="NAD(P)-binding Rossmann-like Domain"/>
    <property type="match status" value="1"/>
</dbReference>
<dbReference type="InterPro" id="IPR036291">
    <property type="entry name" value="NAD(P)-bd_dom_sf"/>
</dbReference>
<dbReference type="CDD" id="cd05244">
    <property type="entry name" value="BVR-B_like_SDR_a"/>
    <property type="match status" value="1"/>
</dbReference>
<evidence type="ECO:0000313" key="3">
    <source>
        <dbReference type="Proteomes" id="UP000792457"/>
    </source>
</evidence>
<keyword evidence="3" id="KW-1185">Reference proteome</keyword>
<reference evidence="2" key="1">
    <citation type="submission" date="2013-04" db="EMBL/GenBank/DDBJ databases">
        <authorList>
            <person name="Qu J."/>
            <person name="Murali S.C."/>
            <person name="Bandaranaike D."/>
            <person name="Bellair M."/>
            <person name="Blankenburg K."/>
            <person name="Chao H."/>
            <person name="Dinh H."/>
            <person name="Doddapaneni H."/>
            <person name="Downs B."/>
            <person name="Dugan-Rocha S."/>
            <person name="Elkadiri S."/>
            <person name="Gnanaolivu R.D."/>
            <person name="Hernandez B."/>
            <person name="Javaid M."/>
            <person name="Jayaseelan J.C."/>
            <person name="Lee S."/>
            <person name="Li M."/>
            <person name="Ming W."/>
            <person name="Munidasa M."/>
            <person name="Muniz J."/>
            <person name="Nguyen L."/>
            <person name="Ongeri F."/>
            <person name="Osuji N."/>
            <person name="Pu L.-L."/>
            <person name="Puazo M."/>
            <person name="Qu C."/>
            <person name="Quiroz J."/>
            <person name="Raj R."/>
            <person name="Weissenberger G."/>
            <person name="Xin Y."/>
            <person name="Zou X."/>
            <person name="Han Y."/>
            <person name="Richards S."/>
            <person name="Worley K."/>
            <person name="Muzny D."/>
            <person name="Gibbs R."/>
        </authorList>
    </citation>
    <scope>NUCLEOTIDE SEQUENCE</scope>
    <source>
        <strain evidence="2">Sampled in the wild</strain>
    </source>
</reference>
<dbReference type="EMBL" id="KZ308581">
    <property type="protein sequence ID" value="KAG8231887.1"/>
    <property type="molecule type" value="Genomic_DNA"/>
</dbReference>
<dbReference type="OrthoDB" id="419598at2759"/>
<dbReference type="PANTHER" id="PTHR43355">
    <property type="entry name" value="FLAVIN REDUCTASE (NADPH)"/>
    <property type="match status" value="1"/>
</dbReference>
<reference evidence="2" key="2">
    <citation type="submission" date="2017-10" db="EMBL/GenBank/DDBJ databases">
        <title>Ladona fulva Genome sequencing and assembly.</title>
        <authorList>
            <person name="Murali S."/>
            <person name="Richards S."/>
            <person name="Bandaranaike D."/>
            <person name="Bellair M."/>
            <person name="Blankenburg K."/>
            <person name="Chao H."/>
            <person name="Dinh H."/>
            <person name="Doddapaneni H."/>
            <person name="Dugan-Rocha S."/>
            <person name="Elkadiri S."/>
            <person name="Gnanaolivu R."/>
            <person name="Hernandez B."/>
            <person name="Skinner E."/>
            <person name="Javaid M."/>
            <person name="Lee S."/>
            <person name="Li M."/>
            <person name="Ming W."/>
            <person name="Munidasa M."/>
            <person name="Muniz J."/>
            <person name="Nguyen L."/>
            <person name="Hughes D."/>
            <person name="Osuji N."/>
            <person name="Pu L.-L."/>
            <person name="Puazo M."/>
            <person name="Qu C."/>
            <person name="Quiroz J."/>
            <person name="Raj R."/>
            <person name="Weissenberger G."/>
            <person name="Xin Y."/>
            <person name="Zou X."/>
            <person name="Han Y."/>
            <person name="Worley K."/>
            <person name="Muzny D."/>
            <person name="Gibbs R."/>
        </authorList>
    </citation>
    <scope>NUCLEOTIDE SEQUENCE</scope>
    <source>
        <strain evidence="2">Sampled in the wild</strain>
    </source>
</reference>
<accession>A0A8K0KBE8</accession>